<proteinExistence type="predicted"/>
<evidence type="ECO:0000313" key="2">
    <source>
        <dbReference type="EMBL" id="MFC4305767.1"/>
    </source>
</evidence>
<name>A0ABV8SEA8_9BACL</name>
<feature type="compositionally biased region" description="Acidic residues" evidence="1">
    <location>
        <begin position="195"/>
        <end position="204"/>
    </location>
</feature>
<organism evidence="2 3">
    <name type="scientific">Cohnella boryungensis</name>
    <dbReference type="NCBI Taxonomy" id="768479"/>
    <lineage>
        <taxon>Bacteria</taxon>
        <taxon>Bacillati</taxon>
        <taxon>Bacillota</taxon>
        <taxon>Bacilli</taxon>
        <taxon>Bacillales</taxon>
        <taxon>Paenibacillaceae</taxon>
        <taxon>Cohnella</taxon>
    </lineage>
</organism>
<evidence type="ECO:0000256" key="1">
    <source>
        <dbReference type="SAM" id="MobiDB-lite"/>
    </source>
</evidence>
<accession>A0ABV8SEA8</accession>
<comment type="caution">
    <text evidence="2">The sequence shown here is derived from an EMBL/GenBank/DDBJ whole genome shotgun (WGS) entry which is preliminary data.</text>
</comment>
<sequence>MAYTEFKALLKKINLKPKGVKEIVLEVSDGALYGKIDMLSEMLDGRVAIAIDAEVVRYNVQINTRTEKPIKSYRVDEQGVVSEYKPEGEQIEMDLDVAKRNDLIEVVPEEISREVVDDFILSGLAPRPEKHWYPIHEWVARLAAGETYLKLANEAGMSSGRVVDLIDGYREDVAPLAAKWDEWCKNRAEQLGAEPADDEDDESDDPHGIGDEDLDDGVGPNHIDDESSDDAEELEDLDKVGDPEDTISEWERQVLEGNAPKSEGASEKGNDQADIDAIILSERPKFEDIPYDFPALLERRKSGETWVEIAKSIGTRSTILSAAWLKYKKRVAEQRGGAA</sequence>
<evidence type="ECO:0000313" key="3">
    <source>
        <dbReference type="Proteomes" id="UP001595755"/>
    </source>
</evidence>
<keyword evidence="3" id="KW-1185">Reference proteome</keyword>
<reference evidence="3" key="1">
    <citation type="journal article" date="2019" name="Int. J. Syst. Evol. Microbiol.">
        <title>The Global Catalogue of Microorganisms (GCM) 10K type strain sequencing project: providing services to taxonomists for standard genome sequencing and annotation.</title>
        <authorList>
            <consortium name="The Broad Institute Genomics Platform"/>
            <consortium name="The Broad Institute Genome Sequencing Center for Infectious Disease"/>
            <person name="Wu L."/>
            <person name="Ma J."/>
        </authorList>
    </citation>
    <scope>NUCLEOTIDE SEQUENCE [LARGE SCALE GENOMIC DNA]</scope>
    <source>
        <strain evidence="3">CGMCC 4.1641</strain>
    </source>
</reference>
<protein>
    <submittedName>
        <fullName evidence="2">Uncharacterized protein</fullName>
    </submittedName>
</protein>
<dbReference type="Proteomes" id="UP001595755">
    <property type="component" value="Unassembled WGS sequence"/>
</dbReference>
<feature type="region of interest" description="Disordered" evidence="1">
    <location>
        <begin position="192"/>
        <end position="274"/>
    </location>
</feature>
<dbReference type="RefSeq" id="WP_204601343.1">
    <property type="nucleotide sequence ID" value="NZ_JBHSED010000040.1"/>
</dbReference>
<feature type="compositionally biased region" description="Acidic residues" evidence="1">
    <location>
        <begin position="226"/>
        <end position="236"/>
    </location>
</feature>
<gene>
    <name evidence="2" type="ORF">ACFO1S_20260</name>
</gene>
<dbReference type="EMBL" id="JBHSED010000040">
    <property type="protein sequence ID" value="MFC4305767.1"/>
    <property type="molecule type" value="Genomic_DNA"/>
</dbReference>